<accession>A0A7S4FZX2</accession>
<organism evidence="1">
    <name type="scientific">Eutreptiella gymnastica</name>
    <dbReference type="NCBI Taxonomy" id="73025"/>
    <lineage>
        <taxon>Eukaryota</taxon>
        <taxon>Discoba</taxon>
        <taxon>Euglenozoa</taxon>
        <taxon>Euglenida</taxon>
        <taxon>Spirocuta</taxon>
        <taxon>Euglenophyceae</taxon>
        <taxon>Eutreptiales</taxon>
        <taxon>Eutreptiaceae</taxon>
        <taxon>Eutreptiella</taxon>
    </lineage>
</organism>
<protein>
    <submittedName>
        <fullName evidence="1">Uncharacterized protein</fullName>
    </submittedName>
</protein>
<proteinExistence type="predicted"/>
<sequence>MKENKWFVLLHKSLGLGGEGGAAAGACRTCTQHVQPKQGMNHTNNKFCKSMKYKPQQPVPDAHLNACVREWTREENSQEAELRLHFMCACLLARHPTALGTMQLVSSAQAIVCWTPIRNYWDLSLNRSVLHSPIAYERTKCGIRIGWTHRATGTCCVSRGVSFVQMGNVCVHDAFAMPNGYCIWRWPMS</sequence>
<dbReference type="EMBL" id="HBJA01091596">
    <property type="protein sequence ID" value="CAE0820696.1"/>
    <property type="molecule type" value="Transcribed_RNA"/>
</dbReference>
<evidence type="ECO:0000313" key="1">
    <source>
        <dbReference type="EMBL" id="CAE0820696.1"/>
    </source>
</evidence>
<dbReference type="AlphaFoldDB" id="A0A7S4FZX2"/>
<gene>
    <name evidence="1" type="ORF">EGYM00163_LOCUS31868</name>
</gene>
<reference evidence="1" key="1">
    <citation type="submission" date="2021-01" db="EMBL/GenBank/DDBJ databases">
        <authorList>
            <person name="Corre E."/>
            <person name="Pelletier E."/>
            <person name="Niang G."/>
            <person name="Scheremetjew M."/>
            <person name="Finn R."/>
            <person name="Kale V."/>
            <person name="Holt S."/>
            <person name="Cochrane G."/>
            <person name="Meng A."/>
            <person name="Brown T."/>
            <person name="Cohen L."/>
        </authorList>
    </citation>
    <scope>NUCLEOTIDE SEQUENCE</scope>
    <source>
        <strain evidence="1">CCMP1594</strain>
    </source>
</reference>
<name>A0A7S4FZX2_9EUGL</name>